<proteinExistence type="predicted"/>
<evidence type="ECO:0000313" key="2">
    <source>
        <dbReference type="EMBL" id="MFD1884467.1"/>
    </source>
</evidence>
<sequence length="145" mass="15599">MFTFQKLFIKLGLGLFVAILALSLSVPSAFAAPPTFKASNVDSSAHKKMTSLNGVIKISNGAKSVSLSIDQRPSDGSGNIVVSYVLRNKNGENFPNNNKYAYGSYGPDYGKTGSVTFPSVPNGEYEVWIRSTNSEKVTATVQAYF</sequence>
<dbReference type="EMBL" id="JBHUEH010000009">
    <property type="protein sequence ID" value="MFD1884467.1"/>
    <property type="molecule type" value="Genomic_DNA"/>
</dbReference>
<dbReference type="Proteomes" id="UP001597233">
    <property type="component" value="Unassembled WGS sequence"/>
</dbReference>
<accession>A0ABW4RDW4</accession>
<keyword evidence="1" id="KW-0732">Signal</keyword>
<evidence type="ECO:0008006" key="4">
    <source>
        <dbReference type="Google" id="ProtNLM"/>
    </source>
</evidence>
<protein>
    <recommendedName>
        <fullName evidence="4">DUF2141 domain-containing protein</fullName>
    </recommendedName>
</protein>
<keyword evidence="3" id="KW-1185">Reference proteome</keyword>
<reference evidence="3" key="1">
    <citation type="journal article" date="2019" name="Int. J. Syst. Evol. Microbiol.">
        <title>The Global Catalogue of Microorganisms (GCM) 10K type strain sequencing project: providing services to taxonomists for standard genome sequencing and annotation.</title>
        <authorList>
            <consortium name="The Broad Institute Genomics Platform"/>
            <consortium name="The Broad Institute Genome Sequencing Center for Infectious Disease"/>
            <person name="Wu L."/>
            <person name="Ma J."/>
        </authorList>
    </citation>
    <scope>NUCLEOTIDE SEQUENCE [LARGE SCALE GENOMIC DNA]</scope>
    <source>
        <strain evidence="3">CCUG 54950</strain>
    </source>
</reference>
<name>A0ABW4RDW4_9BACL</name>
<gene>
    <name evidence="2" type="ORF">ACFSC9_02940</name>
</gene>
<comment type="caution">
    <text evidence="2">The sequence shown here is derived from an EMBL/GenBank/DDBJ whole genome shotgun (WGS) entry which is preliminary data.</text>
</comment>
<organism evidence="2 3">
    <name type="scientific">Paenibacillus wenxiniae</name>
    <dbReference type="NCBI Taxonomy" id="1636843"/>
    <lineage>
        <taxon>Bacteria</taxon>
        <taxon>Bacillati</taxon>
        <taxon>Bacillota</taxon>
        <taxon>Bacilli</taxon>
        <taxon>Bacillales</taxon>
        <taxon>Paenibacillaceae</taxon>
        <taxon>Paenibacillus</taxon>
    </lineage>
</organism>
<feature type="chain" id="PRO_5046715446" description="DUF2141 domain-containing protein" evidence="1">
    <location>
        <begin position="32"/>
        <end position="145"/>
    </location>
</feature>
<feature type="signal peptide" evidence="1">
    <location>
        <begin position="1"/>
        <end position="31"/>
    </location>
</feature>
<evidence type="ECO:0000256" key="1">
    <source>
        <dbReference type="SAM" id="SignalP"/>
    </source>
</evidence>
<dbReference type="RefSeq" id="WP_347326880.1">
    <property type="nucleotide sequence ID" value="NZ_JBCGUH010000016.1"/>
</dbReference>
<evidence type="ECO:0000313" key="3">
    <source>
        <dbReference type="Proteomes" id="UP001597233"/>
    </source>
</evidence>